<dbReference type="InterPro" id="IPR009081">
    <property type="entry name" value="PP-bd_ACP"/>
</dbReference>
<evidence type="ECO:0000313" key="5">
    <source>
        <dbReference type="Proteomes" id="UP000019678"/>
    </source>
</evidence>
<dbReference type="Pfam" id="PF00668">
    <property type="entry name" value="Condensation"/>
    <property type="match status" value="1"/>
</dbReference>
<dbReference type="FunFam" id="1.10.1200.10:FF:000016">
    <property type="entry name" value="Non-ribosomal peptide synthase"/>
    <property type="match status" value="1"/>
</dbReference>
<dbReference type="InterPro" id="IPR042099">
    <property type="entry name" value="ANL_N_sf"/>
</dbReference>
<dbReference type="GO" id="GO:0009366">
    <property type="term" value="C:enterobactin synthetase complex"/>
    <property type="evidence" value="ECO:0007669"/>
    <property type="project" value="TreeGrafter"/>
</dbReference>
<dbReference type="STRING" id="1192034.CAP_0514"/>
<dbReference type="SUPFAM" id="SSF47336">
    <property type="entry name" value="ACP-like"/>
    <property type="match status" value="1"/>
</dbReference>
<dbReference type="Gene3D" id="3.30.559.30">
    <property type="entry name" value="Nonribosomal peptide synthetase, condensation domain"/>
    <property type="match status" value="1"/>
</dbReference>
<evidence type="ECO:0000256" key="2">
    <source>
        <dbReference type="ARBA" id="ARBA00022553"/>
    </source>
</evidence>
<evidence type="ECO:0000259" key="3">
    <source>
        <dbReference type="PROSITE" id="PS50075"/>
    </source>
</evidence>
<dbReference type="RefSeq" id="WP_197041561.1">
    <property type="nucleotide sequence ID" value="NZ_ASRX01000107.1"/>
</dbReference>
<dbReference type="NCBIfam" id="TIGR01733">
    <property type="entry name" value="AA-adenyl-dom"/>
    <property type="match status" value="1"/>
</dbReference>
<evidence type="ECO:0000313" key="4">
    <source>
        <dbReference type="EMBL" id="EYF00532.1"/>
    </source>
</evidence>
<name>A0A017SUW9_9BACT</name>
<accession>A0A017SUW9</accession>
<dbReference type="Pfam" id="PF13193">
    <property type="entry name" value="AMP-binding_C"/>
    <property type="match status" value="1"/>
</dbReference>
<dbReference type="GO" id="GO:0072330">
    <property type="term" value="P:monocarboxylic acid biosynthetic process"/>
    <property type="evidence" value="ECO:0007669"/>
    <property type="project" value="UniProtKB-ARBA"/>
</dbReference>
<dbReference type="PROSITE" id="PS00455">
    <property type="entry name" value="AMP_BINDING"/>
    <property type="match status" value="1"/>
</dbReference>
<dbReference type="GO" id="GO:0005829">
    <property type="term" value="C:cytosol"/>
    <property type="evidence" value="ECO:0007669"/>
    <property type="project" value="TreeGrafter"/>
</dbReference>
<dbReference type="SUPFAM" id="SSF52777">
    <property type="entry name" value="CoA-dependent acyltransferases"/>
    <property type="match status" value="2"/>
</dbReference>
<dbReference type="InterPro" id="IPR036736">
    <property type="entry name" value="ACP-like_sf"/>
</dbReference>
<comment type="caution">
    <text evidence="4">The sequence shown here is derived from an EMBL/GenBank/DDBJ whole genome shotgun (WGS) entry which is preliminary data.</text>
</comment>
<dbReference type="InterPro" id="IPR000873">
    <property type="entry name" value="AMP-dep_synth/lig_dom"/>
</dbReference>
<keyword evidence="5" id="KW-1185">Reference proteome</keyword>
<dbReference type="CDD" id="cd19531">
    <property type="entry name" value="LCL_NRPS-like"/>
    <property type="match status" value="1"/>
</dbReference>
<dbReference type="InterPro" id="IPR045851">
    <property type="entry name" value="AMP-bd_C_sf"/>
</dbReference>
<dbReference type="InterPro" id="IPR010071">
    <property type="entry name" value="AA_adenyl_dom"/>
</dbReference>
<protein>
    <submittedName>
        <fullName evidence="4">Long-chain-fatty-acid--CoA ligase</fullName>
    </submittedName>
</protein>
<keyword evidence="1" id="KW-0596">Phosphopantetheine</keyword>
<sequence length="1133" mass="121549">MSVARALAEMVAKGAQITADGERLRYRAAKGVLTEGDLRVLKERKGEVLKFLGGRRAVRLSSVQERLWFLSRLDESGVGYSFSFTHRIRGALDPARLAAALDTAVREHPGLCAVFVEVEGTPLQLLGGDVQVDTLRLDRSGASFEEAARSLREALAEPFDLARGPLIRSVLLALSPEDHLWGMALHHLVADGRTFGILVREVSRILAGGAPPATAPLDYADFVEWERTRADSPERAANHAYWVDHLAGIPDLDLPLDHPRPPVRTHRGGLVQVPFTAALLGRLEAFARREEATRFAVLLAVSFVLLHRSTGQDDLAVGSPHANRADAGFEDTAGCFVSTLVLRADLSGKPTFRELARRVARVCMEAWDHQDASYERLVSRLSPVRDMSRNALFQVFFALQNIFEPLVVPGAQAEMVHLDPGVVQFDLELHFFIGAAGSPAGILLYNRDLFEEVSVQRMAARWTRLAEALLADPDRPITEAGMLSGVEREQALTALCAPATDYPRSARLEALFAAQARRTPGRTAAVCRGEATTYDALHRRATALSRRLVTLGGSAGATVGILLERSVDMLASLLAIPGAGAVFLPLDPALPPERLAFMLEDGKVRVVITQQSLRARLPAGVAQLLVDVEDGAAAATAVKAFTAVAAAGAGEADAADAESTAYLLYTSGSTGKPKGVHVSHRSLINLLHAMGRAPGLTADDVLCAVTSLSFDIALLELLLPVVTGATVVIASRDEASDPVTLGALLASCGATVMQATPSSWGMLLDAGWAGRPGLRALVGGEALSRALADRLLDTCAEVWNLYGPTETTLWSTRWRVTRDVPISLGEPIENTRLYILDDALAPTPPGLAGELWIAGDGVAQGYLNRSAETARRFQDLGAVVGHPERAYRTGDLVRVLPGGSLVFLGRTDQQLKVRGYRIEPEEIEHALRVHPGVREVVATQSPSGALVAHLVAQSSATSGEEVSERALHDHAARVLPTYMVPQRFVVHERLPRTANGKIDRRALSSIPLSSPLSSPGEVATREPPADAIEASVAALFAEVLGIADIGSSDDFFALGGHSLIAARVLYGIQQRHSVNVGLHELFKHPTVAGLAARVRDAVMRRAEEDLAIGDALTRLESMSEEEAARLFAQLVAQ</sequence>
<dbReference type="InterPro" id="IPR025110">
    <property type="entry name" value="AMP-bd_C"/>
</dbReference>
<dbReference type="GO" id="GO:0043041">
    <property type="term" value="P:amino acid activation for nonribosomal peptide biosynthetic process"/>
    <property type="evidence" value="ECO:0007669"/>
    <property type="project" value="TreeGrafter"/>
</dbReference>
<dbReference type="PANTHER" id="PTHR45527:SF1">
    <property type="entry name" value="FATTY ACID SYNTHASE"/>
    <property type="match status" value="1"/>
</dbReference>
<dbReference type="Gene3D" id="3.30.559.10">
    <property type="entry name" value="Chloramphenicol acetyltransferase-like domain"/>
    <property type="match status" value="1"/>
</dbReference>
<dbReference type="GO" id="GO:0009239">
    <property type="term" value="P:enterobactin biosynthetic process"/>
    <property type="evidence" value="ECO:0007669"/>
    <property type="project" value="TreeGrafter"/>
</dbReference>
<dbReference type="Gene3D" id="3.40.50.12780">
    <property type="entry name" value="N-terminal domain of ligase-like"/>
    <property type="match status" value="1"/>
</dbReference>
<dbReference type="GO" id="GO:0047527">
    <property type="term" value="F:2,3-dihydroxybenzoate-serine ligase activity"/>
    <property type="evidence" value="ECO:0007669"/>
    <property type="project" value="TreeGrafter"/>
</dbReference>
<gene>
    <name evidence="4" type="ORF">CAP_0514</name>
</gene>
<dbReference type="AlphaFoldDB" id="A0A017SUW9"/>
<dbReference type="Gene3D" id="3.30.300.30">
    <property type="match status" value="1"/>
</dbReference>
<dbReference type="EMBL" id="ASRX01000107">
    <property type="protein sequence ID" value="EYF00532.1"/>
    <property type="molecule type" value="Genomic_DNA"/>
</dbReference>
<dbReference type="Proteomes" id="UP000019678">
    <property type="component" value="Unassembled WGS sequence"/>
</dbReference>
<dbReference type="Gene3D" id="1.10.1200.10">
    <property type="entry name" value="ACP-like"/>
    <property type="match status" value="1"/>
</dbReference>
<dbReference type="SUPFAM" id="SSF56801">
    <property type="entry name" value="Acetyl-CoA synthetase-like"/>
    <property type="match status" value="1"/>
</dbReference>
<keyword evidence="4" id="KW-0436">Ligase</keyword>
<dbReference type="InterPro" id="IPR020845">
    <property type="entry name" value="AMP-binding_CS"/>
</dbReference>
<dbReference type="eggNOG" id="COG1020">
    <property type="taxonomic scope" value="Bacteria"/>
</dbReference>
<dbReference type="PANTHER" id="PTHR45527">
    <property type="entry name" value="NONRIBOSOMAL PEPTIDE SYNTHETASE"/>
    <property type="match status" value="1"/>
</dbReference>
<reference evidence="4 5" key="1">
    <citation type="submission" date="2013-05" db="EMBL/GenBank/DDBJ databases">
        <title>Genome assembly of Chondromyces apiculatus DSM 436.</title>
        <authorList>
            <person name="Sharma G."/>
            <person name="Khatri I."/>
            <person name="Kaur C."/>
            <person name="Mayilraj S."/>
            <person name="Subramanian S."/>
        </authorList>
    </citation>
    <scope>NUCLEOTIDE SEQUENCE [LARGE SCALE GENOMIC DNA]</scope>
    <source>
        <strain evidence="4 5">DSM 436</strain>
    </source>
</reference>
<dbReference type="InterPro" id="IPR044894">
    <property type="entry name" value="TubC_N_sf"/>
</dbReference>
<dbReference type="Pfam" id="PF00550">
    <property type="entry name" value="PP-binding"/>
    <property type="match status" value="1"/>
</dbReference>
<feature type="domain" description="Carrier" evidence="3">
    <location>
        <begin position="1023"/>
        <end position="1098"/>
    </location>
</feature>
<dbReference type="InterPro" id="IPR041464">
    <property type="entry name" value="TubC_N"/>
</dbReference>
<dbReference type="Gene3D" id="1.10.10.1830">
    <property type="entry name" value="Non-ribosomal peptide synthase, adenylation domain"/>
    <property type="match status" value="1"/>
</dbReference>
<dbReference type="GO" id="GO:0031177">
    <property type="term" value="F:phosphopantetheine binding"/>
    <property type="evidence" value="ECO:0007669"/>
    <property type="project" value="TreeGrafter"/>
</dbReference>
<dbReference type="Pfam" id="PF00501">
    <property type="entry name" value="AMP-binding"/>
    <property type="match status" value="1"/>
</dbReference>
<dbReference type="InterPro" id="IPR001242">
    <property type="entry name" value="Condensation_dom"/>
</dbReference>
<evidence type="ECO:0000256" key="1">
    <source>
        <dbReference type="ARBA" id="ARBA00022450"/>
    </source>
</evidence>
<dbReference type="InterPro" id="IPR023213">
    <property type="entry name" value="CAT-like_dom_sf"/>
</dbReference>
<dbReference type="Pfam" id="PF18563">
    <property type="entry name" value="TubC_N"/>
    <property type="match status" value="1"/>
</dbReference>
<dbReference type="PROSITE" id="PS50075">
    <property type="entry name" value="CARRIER"/>
    <property type="match status" value="1"/>
</dbReference>
<keyword evidence="2" id="KW-0597">Phosphoprotein</keyword>
<proteinExistence type="predicted"/>
<organism evidence="4 5">
    <name type="scientific">Chondromyces apiculatus DSM 436</name>
    <dbReference type="NCBI Taxonomy" id="1192034"/>
    <lineage>
        <taxon>Bacteria</taxon>
        <taxon>Pseudomonadati</taxon>
        <taxon>Myxococcota</taxon>
        <taxon>Polyangia</taxon>
        <taxon>Polyangiales</taxon>
        <taxon>Polyangiaceae</taxon>
        <taxon>Chondromyces</taxon>
    </lineage>
</organism>